<reference evidence="2" key="1">
    <citation type="journal article" date="2019" name="Int. J. Syst. Evol. Microbiol.">
        <title>The Global Catalogue of Microorganisms (GCM) 10K type strain sequencing project: providing services to taxonomists for standard genome sequencing and annotation.</title>
        <authorList>
            <consortium name="The Broad Institute Genomics Platform"/>
            <consortium name="The Broad Institute Genome Sequencing Center for Infectious Disease"/>
            <person name="Wu L."/>
            <person name="Ma J."/>
        </authorList>
    </citation>
    <scope>NUCLEOTIDE SEQUENCE [LARGE SCALE GENOMIC DNA]</scope>
    <source>
        <strain evidence="2">CGMCC 1.6784</strain>
    </source>
</reference>
<comment type="caution">
    <text evidence="1">The sequence shown here is derived from an EMBL/GenBank/DDBJ whole genome shotgun (WGS) entry which is preliminary data.</text>
</comment>
<organism evidence="1 2">
    <name type="scientific">Novosphingobium indicum</name>
    <dbReference type="NCBI Taxonomy" id="462949"/>
    <lineage>
        <taxon>Bacteria</taxon>
        <taxon>Pseudomonadati</taxon>
        <taxon>Pseudomonadota</taxon>
        <taxon>Alphaproteobacteria</taxon>
        <taxon>Sphingomonadales</taxon>
        <taxon>Sphingomonadaceae</taxon>
        <taxon>Novosphingobium</taxon>
    </lineage>
</organism>
<keyword evidence="2" id="KW-1185">Reference proteome</keyword>
<dbReference type="Proteomes" id="UP000605099">
    <property type="component" value="Unassembled WGS sequence"/>
</dbReference>
<accession>A0ABQ2JPB3</accession>
<sequence length="216" mass="23782">MAGLDLWHQRNIPYYYTEPGFADELNAVGGYYVALAQGAKLLDAVGFSTKVRPNYFGKEFLVSHCHPETFFGKSSLPDRFVCLSGFAFSSGWARTLDRLIGDLGRLKAGWDGSDAAALPQKVLDQMEQVLRLLPQDTQEPEIEVDPSDSSVAARWWGPEGKSAFAMTFTGNGRVYAVASCVDEVPPPSWDSDTEDETKIIDKIDTPLIQKALTHSS</sequence>
<protein>
    <recommendedName>
        <fullName evidence="3">RES domain-containing protein</fullName>
    </recommendedName>
</protein>
<evidence type="ECO:0000313" key="1">
    <source>
        <dbReference type="EMBL" id="GGN51451.1"/>
    </source>
</evidence>
<name>A0ABQ2JPB3_9SPHN</name>
<proteinExistence type="predicted"/>
<gene>
    <name evidence="1" type="ORF">GCM10011349_24030</name>
</gene>
<evidence type="ECO:0008006" key="3">
    <source>
        <dbReference type="Google" id="ProtNLM"/>
    </source>
</evidence>
<evidence type="ECO:0000313" key="2">
    <source>
        <dbReference type="Proteomes" id="UP000605099"/>
    </source>
</evidence>
<dbReference type="EMBL" id="BMLK01000010">
    <property type="protein sequence ID" value="GGN51451.1"/>
    <property type="molecule type" value="Genomic_DNA"/>
</dbReference>